<organism evidence="2 3">
    <name type="scientific">Kaistia terrae</name>
    <dbReference type="NCBI Taxonomy" id="537017"/>
    <lineage>
        <taxon>Bacteria</taxon>
        <taxon>Pseudomonadati</taxon>
        <taxon>Pseudomonadota</taxon>
        <taxon>Alphaproteobacteria</taxon>
        <taxon>Hyphomicrobiales</taxon>
        <taxon>Kaistiaceae</taxon>
        <taxon>Kaistia</taxon>
    </lineage>
</organism>
<protein>
    <submittedName>
        <fullName evidence="2">Invasion associated locus B family protein</fullName>
    </submittedName>
</protein>
<feature type="transmembrane region" description="Helical" evidence="1">
    <location>
        <begin position="15"/>
        <end position="35"/>
    </location>
</feature>
<dbReference type="RefSeq" id="WP_266341553.1">
    <property type="nucleotide sequence ID" value="NZ_JAPKNH010000001.1"/>
</dbReference>
<keyword evidence="1" id="KW-1133">Transmembrane helix</keyword>
<comment type="caution">
    <text evidence="2">The sequence shown here is derived from an EMBL/GenBank/DDBJ whole genome shotgun (WGS) entry which is preliminary data.</text>
</comment>
<sequence>MRDAFDDEDKGGRPVLWTIFAVLVVASIIAVGLTWRNRGFDNMLAMVGIDRSVSDAAPVIHAADVGAPSVDVGERIGDWFVTCDQATKRCALTQTNRQAGLPSASWRIERTAAGDLIGVWTLPTGVMIGRGMQLALDGGTPSVVPYDSCAKSSCEVRAKLGPDFVDLMRAAARTGATVTLKGGSTQSYEFSHDGLTAGLARLTAAAQG</sequence>
<dbReference type="Pfam" id="PF06776">
    <property type="entry name" value="IalB"/>
    <property type="match status" value="1"/>
</dbReference>
<accession>A0ABW0PW05</accession>
<keyword evidence="1" id="KW-0812">Transmembrane</keyword>
<dbReference type="InterPro" id="IPR038696">
    <property type="entry name" value="IalB_sf"/>
</dbReference>
<keyword evidence="1" id="KW-0472">Membrane</keyword>
<keyword evidence="3" id="KW-1185">Reference proteome</keyword>
<dbReference type="Gene3D" id="2.60.40.1880">
    <property type="entry name" value="Invasion associated locus B (IalB) protein"/>
    <property type="match status" value="1"/>
</dbReference>
<evidence type="ECO:0000313" key="2">
    <source>
        <dbReference type="EMBL" id="MFC5516244.1"/>
    </source>
</evidence>
<reference evidence="3" key="1">
    <citation type="journal article" date="2019" name="Int. J. Syst. Evol. Microbiol.">
        <title>The Global Catalogue of Microorganisms (GCM) 10K type strain sequencing project: providing services to taxonomists for standard genome sequencing and annotation.</title>
        <authorList>
            <consortium name="The Broad Institute Genomics Platform"/>
            <consortium name="The Broad Institute Genome Sequencing Center for Infectious Disease"/>
            <person name="Wu L."/>
            <person name="Ma J."/>
        </authorList>
    </citation>
    <scope>NUCLEOTIDE SEQUENCE [LARGE SCALE GENOMIC DNA]</scope>
    <source>
        <strain evidence="3">KACC 12633</strain>
    </source>
</reference>
<evidence type="ECO:0000256" key="1">
    <source>
        <dbReference type="SAM" id="Phobius"/>
    </source>
</evidence>
<dbReference type="Proteomes" id="UP001596150">
    <property type="component" value="Unassembled WGS sequence"/>
</dbReference>
<name>A0ABW0PW05_9HYPH</name>
<gene>
    <name evidence="2" type="ORF">ACFPP9_10720</name>
</gene>
<evidence type="ECO:0000313" key="3">
    <source>
        <dbReference type="Proteomes" id="UP001596150"/>
    </source>
</evidence>
<dbReference type="InterPro" id="IPR010642">
    <property type="entry name" value="Invasion_prot_B"/>
</dbReference>
<proteinExistence type="predicted"/>
<dbReference type="EMBL" id="JBHSML010000003">
    <property type="protein sequence ID" value="MFC5516244.1"/>
    <property type="molecule type" value="Genomic_DNA"/>
</dbReference>